<proteinExistence type="predicted"/>
<evidence type="ECO:0000313" key="2">
    <source>
        <dbReference type="EMBL" id="KAK3262386.1"/>
    </source>
</evidence>
<comment type="caution">
    <text evidence="2">The sequence shown here is derived from an EMBL/GenBank/DDBJ whole genome shotgun (WGS) entry which is preliminary data.</text>
</comment>
<reference evidence="2 3" key="1">
    <citation type="journal article" date="2015" name="Genome Biol. Evol.">
        <title>Comparative Genomics of a Bacterivorous Green Alga Reveals Evolutionary Causalities and Consequences of Phago-Mixotrophic Mode of Nutrition.</title>
        <authorList>
            <person name="Burns J.A."/>
            <person name="Paasch A."/>
            <person name="Narechania A."/>
            <person name="Kim E."/>
        </authorList>
    </citation>
    <scope>NUCLEOTIDE SEQUENCE [LARGE SCALE GENOMIC DNA]</scope>
    <source>
        <strain evidence="2 3">PLY_AMNH</strain>
    </source>
</reference>
<evidence type="ECO:0000256" key="1">
    <source>
        <dbReference type="SAM" id="MobiDB-lite"/>
    </source>
</evidence>
<dbReference type="Gene3D" id="1.10.238.10">
    <property type="entry name" value="EF-hand"/>
    <property type="match status" value="1"/>
</dbReference>
<name>A0AAE0FNU2_9CHLO</name>
<dbReference type="AlphaFoldDB" id="A0AAE0FNU2"/>
<dbReference type="Proteomes" id="UP001190700">
    <property type="component" value="Unassembled WGS sequence"/>
</dbReference>
<feature type="region of interest" description="Disordered" evidence="1">
    <location>
        <begin position="392"/>
        <end position="422"/>
    </location>
</feature>
<feature type="compositionally biased region" description="Low complexity" evidence="1">
    <location>
        <begin position="400"/>
        <end position="422"/>
    </location>
</feature>
<accession>A0AAE0FNU2</accession>
<organism evidence="2 3">
    <name type="scientific">Cymbomonas tetramitiformis</name>
    <dbReference type="NCBI Taxonomy" id="36881"/>
    <lineage>
        <taxon>Eukaryota</taxon>
        <taxon>Viridiplantae</taxon>
        <taxon>Chlorophyta</taxon>
        <taxon>Pyramimonadophyceae</taxon>
        <taxon>Pyramimonadales</taxon>
        <taxon>Pyramimonadaceae</taxon>
        <taxon>Cymbomonas</taxon>
    </lineage>
</organism>
<dbReference type="EMBL" id="LGRX02016246">
    <property type="protein sequence ID" value="KAK3262386.1"/>
    <property type="molecule type" value="Genomic_DNA"/>
</dbReference>
<keyword evidence="3" id="KW-1185">Reference proteome</keyword>
<evidence type="ECO:0000313" key="3">
    <source>
        <dbReference type="Proteomes" id="UP001190700"/>
    </source>
</evidence>
<gene>
    <name evidence="2" type="ORF">CYMTET_28758</name>
</gene>
<protein>
    <submittedName>
        <fullName evidence="2">Uncharacterized protein</fullName>
    </submittedName>
</protein>
<sequence>MHEFGDCSVIMGYVDGLKAWKKAVATLGPRFVMGMEEAVGVTMDGLGPTATPFPAPPTAIFLVSIPYPYTGSLSSLRIQAEQWTNGEQRATPQRAVAAEEALDEAQLVTGTLEIEAARHMRYEFLEVLIRLAIKKYLDGTPKWGGAEAKVALERLINESIKPNVAGECMHHRDNWRRDRMYNREVDNCLSSHKHALEGIFHFYKSPGHKLQKRMSLETFVKFAHDSRLLTKVGCSLHVVEICFVMSKLLVIDEIKDNHRWITLTFMDFLESICRLAEFISPPEEQDLRRAGYDEAAPTYNYFKETDAGMEPLIERRLSSGALDTPKSRPLDVKINQIIEVILHMLAKTHQQATPAKVIAYFHKNAKKAPKKKAVNIMAAVVATQKMKKSLFGAKDSGAGSSKNATAPSKSKSKAAWSKLKEK</sequence>